<sequence length="620" mass="70343">MEIGLDMLLAAANRATQACDYKLGNCSRTLHLGLFFDGVGRNIEQDAPENRLSNIAKLFRAYPDDEEQTSTQIHKKHYISGIGTPFNETLVEKLQGMMDASLSSVGDDVKNFPTDQLKDGTAAILTGSSVKDAIKGMGDSLLTPKGRIETLRDIGINATVRPIVEATPVLRDSEILAYNYVFGDRTRINSLKKRFTEIYEEAASAGEIPIHLISVSLFGYDTGAALAREFLDILLVELCDYNEEEKQYMWRGIPVDISFVGLFDCSRDTPDSSDDGLQYLSDLVQYFGYTGLIASALIPFVGGRKYLEYKSPLPTAVRKSLHIVAAHERRLWRCLYRTGLNNENHQEELMPGCSDDIGGGLISGEQKPSNELSKVALHRMYEEAFIAGIPFPHISELESKDKTIWSYFAFHDQLGEKSTKRWVAEYQKCLPYKSLSYVSRNSHLDSYIEWLGKQYYEYRARKVELEKESEDLRGKLYSGGDAMGFAGISPKARQMQDEVMQKQRLLQKYWGWLDQVRDAADDLQFRLTKHPHDTRRNIPSLMTKIYMPALKRANYFLDCGINGHMGKPQPPTYSVTPKEIYAYFIHDIQTQQNSSEKITEAFFCIRGIEPNIERPFTKES</sequence>
<name>A0AAW9VC74_9GAMM</name>
<comment type="caution">
    <text evidence="1">The sequence shown here is derived from an EMBL/GenBank/DDBJ whole genome shotgun (WGS) entry which is preliminary data.</text>
</comment>
<dbReference type="EMBL" id="WLUB01000035">
    <property type="protein sequence ID" value="MTC35181.1"/>
    <property type="molecule type" value="Genomic_DNA"/>
</dbReference>
<accession>A0AAW9VC74</accession>
<proteinExistence type="predicted"/>
<dbReference type="RefSeq" id="WP_006663399.1">
    <property type="nucleotide sequence ID" value="NZ_JBBMVT010000012.1"/>
</dbReference>
<organism evidence="1 2">
    <name type="scientific">Providencia alcalifaciens</name>
    <dbReference type="NCBI Taxonomy" id="126385"/>
    <lineage>
        <taxon>Bacteria</taxon>
        <taxon>Pseudomonadati</taxon>
        <taxon>Pseudomonadota</taxon>
        <taxon>Gammaproteobacteria</taxon>
        <taxon>Enterobacterales</taxon>
        <taxon>Morganellaceae</taxon>
        <taxon>Providencia</taxon>
    </lineage>
</organism>
<evidence type="ECO:0000313" key="1">
    <source>
        <dbReference type="EMBL" id="MTC35181.1"/>
    </source>
</evidence>
<evidence type="ECO:0000313" key="2">
    <source>
        <dbReference type="Proteomes" id="UP000449944"/>
    </source>
</evidence>
<protein>
    <submittedName>
        <fullName evidence="1">DUF2235 domain-containing protein</fullName>
    </submittedName>
</protein>
<dbReference type="PANTHER" id="PTHR33840:SF1">
    <property type="entry name" value="TLE1 PHOSPHOLIPASE DOMAIN-CONTAINING PROTEIN"/>
    <property type="match status" value="1"/>
</dbReference>
<dbReference type="AlphaFoldDB" id="A0AAW9VC74"/>
<reference evidence="1 2" key="1">
    <citation type="submission" date="2019-10" db="EMBL/GenBank/DDBJ databases">
        <title>Comparative genomic analysis of Providencia.</title>
        <authorList>
            <person name="Yuan C."/>
            <person name="Wei Y."/>
            <person name="Yin Z."/>
        </authorList>
    </citation>
    <scope>NUCLEOTIDE SEQUENCE [LARGE SCALE GENOMIC DNA]</scope>
    <source>
        <strain evidence="2">wls1934</strain>
    </source>
</reference>
<dbReference type="Proteomes" id="UP000449944">
    <property type="component" value="Unassembled WGS sequence"/>
</dbReference>
<gene>
    <name evidence="1" type="ORF">GKR67_11215</name>
</gene>
<dbReference type="PANTHER" id="PTHR33840">
    <property type="match status" value="1"/>
</dbReference>